<organism evidence="12">
    <name type="scientific">Schizophyllum commune (strain H4-8 / FGSC 9210)</name>
    <name type="common">Split gill fungus</name>
    <dbReference type="NCBI Taxonomy" id="578458"/>
    <lineage>
        <taxon>Eukaryota</taxon>
        <taxon>Fungi</taxon>
        <taxon>Dikarya</taxon>
        <taxon>Basidiomycota</taxon>
        <taxon>Agaricomycotina</taxon>
        <taxon>Agaricomycetes</taxon>
        <taxon>Agaricomycetidae</taxon>
        <taxon>Agaricales</taxon>
        <taxon>Schizophyllaceae</taxon>
        <taxon>Schizophyllum</taxon>
    </lineage>
</organism>
<dbReference type="VEuPathDB" id="FungiDB:SCHCODRAFT_02622145"/>
<dbReference type="STRING" id="578458.D8PQ39"/>
<dbReference type="Proteomes" id="UP000007431">
    <property type="component" value="Unassembled WGS sequence"/>
</dbReference>
<dbReference type="GO" id="GO:0006465">
    <property type="term" value="P:signal peptide processing"/>
    <property type="evidence" value="ECO:0007669"/>
    <property type="project" value="UniProtKB-UniRule"/>
</dbReference>
<gene>
    <name evidence="11" type="ORF">SCHCODRAFT_12678</name>
</gene>
<keyword evidence="5" id="KW-0735">Signal-anchor</keyword>
<evidence type="ECO:0000256" key="5">
    <source>
        <dbReference type="ARBA" id="ARBA00022968"/>
    </source>
</evidence>
<evidence type="ECO:0000256" key="1">
    <source>
        <dbReference type="ARBA" id="ARBA00004648"/>
    </source>
</evidence>
<feature type="transmembrane region" description="Helical" evidence="10">
    <location>
        <begin position="12"/>
        <end position="33"/>
    </location>
</feature>
<dbReference type="GeneID" id="9587849"/>
<dbReference type="FunCoup" id="D8PQ39">
    <property type="interactions" value="185"/>
</dbReference>
<sequence>MHNILTRINNLSALLSSCLMGLVAVIALSSVLLEMNTAPSKGTVSILAIKSAPARTPHFRVRNQDVTFTKFNITADLSPLFHWNTKQVFAYLQAEYTNAQGVHNEVVIWDKIIRSKDEARLNLVDKHKYAFRELSTSFDNVGPATYTLKYNIMPYVGLLTYGEAARTEEPVPFPEVQSLQ</sequence>
<evidence type="ECO:0000256" key="6">
    <source>
        <dbReference type="ARBA" id="ARBA00022989"/>
    </source>
</evidence>
<dbReference type="GO" id="GO:0045047">
    <property type="term" value="P:protein targeting to ER"/>
    <property type="evidence" value="ECO:0007669"/>
    <property type="project" value="TreeGrafter"/>
</dbReference>
<keyword evidence="3 10" id="KW-0812">Transmembrane</keyword>
<comment type="subcellular location">
    <subcellularLocation>
        <location evidence="1">Endoplasmic reticulum membrane</location>
        <topology evidence="1">Single-pass type II membrane protein</topology>
    </subcellularLocation>
</comment>
<dbReference type="InParanoid" id="D8PQ39"/>
<dbReference type="GO" id="GO:0005787">
    <property type="term" value="C:signal peptidase complex"/>
    <property type="evidence" value="ECO:0007669"/>
    <property type="project" value="UniProtKB-UniRule"/>
</dbReference>
<evidence type="ECO:0000256" key="3">
    <source>
        <dbReference type="ARBA" id="ARBA00022692"/>
    </source>
</evidence>
<dbReference type="InterPro" id="IPR007653">
    <property type="entry name" value="SPC3"/>
</dbReference>
<keyword evidence="12" id="KW-1185">Reference proteome</keyword>
<evidence type="ECO:0000256" key="8">
    <source>
        <dbReference type="ARBA" id="ARBA00045670"/>
    </source>
</evidence>
<comment type="function">
    <text evidence="8">Essential component of the signal peptidase complex (SPC) which catalyzes the cleavage of N-terminal signal sequences from nascent proteins as they are translocated into the lumen of the endoplasmic reticulum. Essential for the SPC catalytic activity, possibly by stabilizing and positioning the active center of the complex close to the lumenal surface. Essential for viability.</text>
</comment>
<dbReference type="PIRSF" id="PIRSF016089">
    <property type="entry name" value="SPC22"/>
    <property type="match status" value="1"/>
</dbReference>
<dbReference type="AlphaFoldDB" id="D8PQ39"/>
<keyword evidence="4 9" id="KW-0256">Endoplasmic reticulum</keyword>
<dbReference type="RefSeq" id="XP_003037949.1">
    <property type="nucleotide sequence ID" value="XM_003037903.1"/>
</dbReference>
<dbReference type="HOGENOM" id="CLU_068714_2_2_1"/>
<evidence type="ECO:0000313" key="12">
    <source>
        <dbReference type="Proteomes" id="UP000007431"/>
    </source>
</evidence>
<dbReference type="Pfam" id="PF04573">
    <property type="entry name" value="SPC22"/>
    <property type="match status" value="1"/>
</dbReference>
<evidence type="ECO:0000256" key="7">
    <source>
        <dbReference type="ARBA" id="ARBA00023136"/>
    </source>
</evidence>
<dbReference type="KEGG" id="scm:SCHCO_02622145"/>
<keyword evidence="7 9" id="KW-0472">Membrane</keyword>
<dbReference type="EMBL" id="GL377302">
    <property type="protein sequence ID" value="EFJ03047.1"/>
    <property type="molecule type" value="Genomic_DNA"/>
</dbReference>
<evidence type="ECO:0000256" key="4">
    <source>
        <dbReference type="ARBA" id="ARBA00022824"/>
    </source>
</evidence>
<keyword evidence="6 10" id="KW-1133">Transmembrane helix</keyword>
<dbReference type="PROSITE" id="PS51257">
    <property type="entry name" value="PROKAR_LIPOPROTEIN"/>
    <property type="match status" value="1"/>
</dbReference>
<dbReference type="PANTHER" id="PTHR12804">
    <property type="entry name" value="MICROSOMAL SIGNAL PEPTIDASE 23 KD SUBUNIT SPC22/23"/>
    <property type="match status" value="1"/>
</dbReference>
<dbReference type="PANTHER" id="PTHR12804:SF0">
    <property type="entry name" value="SIGNAL PEPTIDASE COMPLEX SUBUNIT 3"/>
    <property type="match status" value="1"/>
</dbReference>
<proteinExistence type="inferred from homology"/>
<accession>D8PQ39</accession>
<evidence type="ECO:0000256" key="2">
    <source>
        <dbReference type="ARBA" id="ARBA00009289"/>
    </source>
</evidence>
<evidence type="ECO:0000256" key="9">
    <source>
        <dbReference type="PIRNR" id="PIRNR016089"/>
    </source>
</evidence>
<dbReference type="OrthoDB" id="10261524at2759"/>
<evidence type="ECO:0000256" key="10">
    <source>
        <dbReference type="SAM" id="Phobius"/>
    </source>
</evidence>
<evidence type="ECO:0000313" key="11">
    <source>
        <dbReference type="EMBL" id="EFJ03047.1"/>
    </source>
</evidence>
<dbReference type="OMA" id="WVGALTW"/>
<dbReference type="eggNOG" id="KOG3372">
    <property type="taxonomic scope" value="Eukaryota"/>
</dbReference>
<protein>
    <recommendedName>
        <fullName evidence="9">Signal peptidase subunit 3</fullName>
    </recommendedName>
</protein>
<comment type="similarity">
    <text evidence="2 9">Belongs to the SPCS3 family.</text>
</comment>
<reference evidence="11 12" key="1">
    <citation type="journal article" date="2010" name="Nat. Biotechnol.">
        <title>Genome sequence of the model mushroom Schizophyllum commune.</title>
        <authorList>
            <person name="Ohm R.A."/>
            <person name="de Jong J.F."/>
            <person name="Lugones L.G."/>
            <person name="Aerts A."/>
            <person name="Kothe E."/>
            <person name="Stajich J.E."/>
            <person name="de Vries R.P."/>
            <person name="Record E."/>
            <person name="Levasseur A."/>
            <person name="Baker S.E."/>
            <person name="Bartholomew K.A."/>
            <person name="Coutinho P.M."/>
            <person name="Erdmann S."/>
            <person name="Fowler T.J."/>
            <person name="Gathman A.C."/>
            <person name="Lombard V."/>
            <person name="Henrissat B."/>
            <person name="Knabe N."/>
            <person name="Kuees U."/>
            <person name="Lilly W.W."/>
            <person name="Lindquist E."/>
            <person name="Lucas S."/>
            <person name="Magnuson J.K."/>
            <person name="Piumi F."/>
            <person name="Raudaskoski M."/>
            <person name="Salamov A."/>
            <person name="Schmutz J."/>
            <person name="Schwarze F.W.M.R."/>
            <person name="vanKuyk P.A."/>
            <person name="Horton J.S."/>
            <person name="Grigoriev I.V."/>
            <person name="Woesten H.A.B."/>
        </authorList>
    </citation>
    <scope>NUCLEOTIDE SEQUENCE [LARGE SCALE GENOMIC DNA]</scope>
    <source>
        <strain evidence="12">H4-8 / FGSC 9210</strain>
    </source>
</reference>
<name>D8PQ39_SCHCM</name>